<dbReference type="SUPFAM" id="SSF51430">
    <property type="entry name" value="NAD(P)-linked oxidoreductase"/>
    <property type="match status" value="1"/>
</dbReference>
<accession>A0ABX0HA67</accession>
<gene>
    <name evidence="2" type="ORF">G9Q97_11010</name>
</gene>
<reference evidence="2 3" key="1">
    <citation type="submission" date="2020-03" db="EMBL/GenBank/DDBJ databases">
        <title>Cyclobacterium plantarum sp. nov., a marine bacterium isolated from a coastal-marine wetland.</title>
        <authorList>
            <person name="Sanchez-Porro C."/>
            <person name="Ventosa A."/>
            <person name="Amoozegar M."/>
        </authorList>
    </citation>
    <scope>NUCLEOTIDE SEQUENCE [LARGE SCALE GENOMIC DNA]</scope>
    <source>
        <strain evidence="2 3">GBPx2</strain>
    </source>
</reference>
<name>A0ABX0HA67_9BACT</name>
<dbReference type="InterPro" id="IPR023210">
    <property type="entry name" value="NADP_OxRdtase_dom"/>
</dbReference>
<dbReference type="Proteomes" id="UP000649799">
    <property type="component" value="Unassembled WGS sequence"/>
</dbReference>
<dbReference type="RefSeq" id="WP_166146788.1">
    <property type="nucleotide sequence ID" value="NZ_JAANYN010000004.1"/>
</dbReference>
<evidence type="ECO:0000313" key="3">
    <source>
        <dbReference type="Proteomes" id="UP000649799"/>
    </source>
</evidence>
<keyword evidence="3" id="KW-1185">Reference proteome</keyword>
<comment type="caution">
    <text evidence="2">The sequence shown here is derived from an EMBL/GenBank/DDBJ whole genome shotgun (WGS) entry which is preliminary data.</text>
</comment>
<dbReference type="Gene3D" id="3.20.20.100">
    <property type="entry name" value="NADP-dependent oxidoreductase domain"/>
    <property type="match status" value="1"/>
</dbReference>
<dbReference type="CDD" id="cd19100">
    <property type="entry name" value="AKR_unchar"/>
    <property type="match status" value="1"/>
</dbReference>
<dbReference type="InterPro" id="IPR036812">
    <property type="entry name" value="NAD(P)_OxRdtase_dom_sf"/>
</dbReference>
<evidence type="ECO:0000259" key="1">
    <source>
        <dbReference type="Pfam" id="PF00248"/>
    </source>
</evidence>
<feature type="domain" description="NADP-dependent oxidoreductase" evidence="1">
    <location>
        <begin position="71"/>
        <end position="262"/>
    </location>
</feature>
<dbReference type="InterPro" id="IPR020471">
    <property type="entry name" value="AKR"/>
</dbReference>
<dbReference type="PRINTS" id="PR00069">
    <property type="entry name" value="ALDKETRDTASE"/>
</dbReference>
<dbReference type="PANTHER" id="PTHR43312">
    <property type="entry name" value="D-THREO-ALDOSE 1-DEHYDROGENASE"/>
    <property type="match status" value="1"/>
</dbReference>
<evidence type="ECO:0000313" key="2">
    <source>
        <dbReference type="EMBL" id="NHE57341.1"/>
    </source>
</evidence>
<dbReference type="InterPro" id="IPR053135">
    <property type="entry name" value="AKR2_Oxidoreductase"/>
</dbReference>
<organism evidence="2 3">
    <name type="scientific">Cyclobacterium plantarum</name>
    <dbReference type="NCBI Taxonomy" id="2716263"/>
    <lineage>
        <taxon>Bacteria</taxon>
        <taxon>Pseudomonadati</taxon>
        <taxon>Bacteroidota</taxon>
        <taxon>Cytophagia</taxon>
        <taxon>Cytophagales</taxon>
        <taxon>Cyclobacteriaceae</taxon>
        <taxon>Cyclobacterium</taxon>
    </lineage>
</organism>
<proteinExistence type="predicted"/>
<dbReference type="EMBL" id="JAANYN010000004">
    <property type="protein sequence ID" value="NHE57341.1"/>
    <property type="molecule type" value="Genomic_DNA"/>
</dbReference>
<dbReference type="Pfam" id="PF00248">
    <property type="entry name" value="Aldo_ket_red"/>
    <property type="match status" value="1"/>
</dbReference>
<sequence>MNTGNDKKRRSFLKSLAGLTAGIMLPMHFSDLHGADISEQTKMGKFILKDKWGDLLPQRKFGSTGEAVTMLGLGGAHIARMSELEAEKTIETAIAGGIRFFDNAESYGNGTGERRYGQFLTPKYRDVAFIQSKTTARNGSTAEAHLDGTLKRMKTDYLDLWLIHAVTSPGDVDGRIQNGVLDVVRKAQESGKVRYVGFSGHSDYNAHLRMLDSTDLLQACQMPINAFDPNYKSFITNVMPKLVEKKMAPMAMKTLANGGFFGGTSHFNHGDKPKIIPNALTVAEAVYFSWSLPISVLITGADNAEMLEEKIGLARNFKAFDTATRNKLVEKVAGFDGNLVEYYKV</sequence>
<dbReference type="PANTHER" id="PTHR43312:SF1">
    <property type="entry name" value="NADP-DEPENDENT OXIDOREDUCTASE DOMAIN-CONTAINING PROTEIN"/>
    <property type="match status" value="1"/>
</dbReference>
<protein>
    <submittedName>
        <fullName evidence="2">Aldo/keto reductase</fullName>
    </submittedName>
</protein>